<dbReference type="InterPro" id="IPR049053">
    <property type="entry name" value="AFCA-like_C"/>
</dbReference>
<evidence type="ECO:0000313" key="4">
    <source>
        <dbReference type="EMBL" id="EXY75434.1"/>
    </source>
</evidence>
<evidence type="ECO:0000259" key="3">
    <source>
        <dbReference type="Pfam" id="PF22124"/>
    </source>
</evidence>
<feature type="domain" description="Glycosyl hydrolase family 95 catalytic" evidence="3">
    <location>
        <begin position="303"/>
        <end position="663"/>
    </location>
</feature>
<dbReference type="PROSITE" id="PS51257">
    <property type="entry name" value="PROKAR_LIPOPROTEIN"/>
    <property type="match status" value="1"/>
</dbReference>
<feature type="signal peptide" evidence="1">
    <location>
        <begin position="1"/>
        <end position="19"/>
    </location>
</feature>
<dbReference type="RefSeq" id="WP_032587803.1">
    <property type="nucleotide sequence ID" value="NZ_JGCY01000238.1"/>
</dbReference>
<evidence type="ECO:0000259" key="2">
    <source>
        <dbReference type="Pfam" id="PF21307"/>
    </source>
</evidence>
<gene>
    <name evidence="4" type="ORF">M124_0776</name>
</gene>
<dbReference type="Pfam" id="PF21307">
    <property type="entry name" value="Glyco_hydro_95_C"/>
    <property type="match status" value="1"/>
</dbReference>
<dbReference type="Gene3D" id="1.50.10.10">
    <property type="match status" value="1"/>
</dbReference>
<comment type="caution">
    <text evidence="4">The sequence shown here is derived from an EMBL/GenBank/DDBJ whole genome shotgun (WGS) entry which is preliminary data.</text>
</comment>
<evidence type="ECO:0000256" key="1">
    <source>
        <dbReference type="SAM" id="SignalP"/>
    </source>
</evidence>
<dbReference type="SUPFAM" id="SSF48208">
    <property type="entry name" value="Six-hairpin glycosidases"/>
    <property type="match status" value="1"/>
</dbReference>
<proteinExistence type="predicted"/>
<protein>
    <recommendedName>
        <fullName evidence="6">Glycosyl hydrolase family 95 N-terminal domain-containing protein</fullName>
    </recommendedName>
</protein>
<dbReference type="AlphaFoldDB" id="A0A015STB9"/>
<dbReference type="EMBL" id="JGCY01000238">
    <property type="protein sequence ID" value="EXY75434.1"/>
    <property type="molecule type" value="Genomic_DNA"/>
</dbReference>
<evidence type="ECO:0008006" key="6">
    <source>
        <dbReference type="Google" id="ProtNLM"/>
    </source>
</evidence>
<feature type="chain" id="PRO_5001478284" description="Glycosyl hydrolase family 95 N-terminal domain-containing protein" evidence="1">
    <location>
        <begin position="20"/>
        <end position="755"/>
    </location>
</feature>
<feature type="domain" description="Alpha fucosidase A-like C-terminal" evidence="2">
    <location>
        <begin position="665"/>
        <end position="730"/>
    </location>
</feature>
<dbReference type="PATRIC" id="fig|1339315.3.peg.1576"/>
<reference evidence="4 5" key="1">
    <citation type="submission" date="2014-02" db="EMBL/GenBank/DDBJ databases">
        <authorList>
            <person name="Sears C."/>
            <person name="Carroll K."/>
            <person name="Sack B.R."/>
            <person name="Qadri F."/>
            <person name="Myers L.L."/>
            <person name="Chung G.-T."/>
            <person name="Escheverria P."/>
            <person name="Fraser C.M."/>
            <person name="Sadzewicz L."/>
            <person name="Shefchek K.A."/>
            <person name="Tallon L."/>
            <person name="Das S.P."/>
            <person name="Daugherty S."/>
            <person name="Mongodin E.F."/>
        </authorList>
    </citation>
    <scope>NUCLEOTIDE SEQUENCE [LARGE SCALE GENOMIC DNA]</scope>
    <source>
        <strain evidence="5">3988T(B)14</strain>
    </source>
</reference>
<dbReference type="GO" id="GO:0004560">
    <property type="term" value="F:alpha-L-fucosidase activity"/>
    <property type="evidence" value="ECO:0007669"/>
    <property type="project" value="TreeGrafter"/>
</dbReference>
<dbReference type="InterPro" id="IPR008928">
    <property type="entry name" value="6-hairpin_glycosidase_sf"/>
</dbReference>
<dbReference type="GO" id="GO:0005975">
    <property type="term" value="P:carbohydrate metabolic process"/>
    <property type="evidence" value="ECO:0007669"/>
    <property type="project" value="InterPro"/>
</dbReference>
<dbReference type="InterPro" id="IPR012341">
    <property type="entry name" value="6hp_glycosidase-like_sf"/>
</dbReference>
<keyword evidence="1" id="KW-0732">Signal</keyword>
<dbReference type="PANTHER" id="PTHR31084">
    <property type="entry name" value="ALPHA-L-FUCOSIDASE 2"/>
    <property type="match status" value="1"/>
</dbReference>
<dbReference type="PANTHER" id="PTHR31084:SF0">
    <property type="entry name" value="ALPHA-L-FUCOSIDASE 2"/>
    <property type="match status" value="1"/>
</dbReference>
<dbReference type="Pfam" id="PF22124">
    <property type="entry name" value="Glyco_hydro_95_cat"/>
    <property type="match status" value="1"/>
</dbReference>
<organism evidence="4 5">
    <name type="scientific">Bacteroides fragilis str. 3988T(B)14</name>
    <dbReference type="NCBI Taxonomy" id="1339315"/>
    <lineage>
        <taxon>Bacteria</taxon>
        <taxon>Pseudomonadati</taxon>
        <taxon>Bacteroidota</taxon>
        <taxon>Bacteroidia</taxon>
        <taxon>Bacteroidales</taxon>
        <taxon>Bacteroidaceae</taxon>
        <taxon>Bacteroides</taxon>
    </lineage>
</organism>
<dbReference type="Proteomes" id="UP000020529">
    <property type="component" value="Unassembled WGS sequence"/>
</dbReference>
<dbReference type="InterPro" id="IPR054363">
    <property type="entry name" value="GH95_cat"/>
</dbReference>
<name>A0A015STB9_BACFG</name>
<accession>A0A015STB9</accession>
<sequence length="755" mass="86073">MKIKLLLLLCCGLWSSCNSYDYCPVTPSESDLVFTELARSWDEAMPLGNATVGALVWQRDSTLRLSLDRTDLWDLRPVDSLSGDNFRFSWVKEHIRQKNYLPVQKKLDWPYDMNPAPSKIPGAAIEFPLEQIGTPTQVRLYLNNALCEADWADGTQMQTFVHATEPIGWFVFRNLKTPIEPSIITPVYNKTKPDGSLDPVSGQDLHRLGYQQGKVVREGNQITYHQKGYGDFSYDVTVCWKQEGETLYGTWSVTSSLSGEQASEKAEAALQRGLKHDYQAHLEYWDKYWAQSSITLPDSVLQKQYQNEMYKFGSTTREHSYPISLQAVWTADNGKLPPWKGDYHHDLNTQLSYWPTYTGNHLTEGMGYLNTLWNQRDAYKRYPRRYFGTEGMNIPGVCTLTGEPMGGWIQYSMSQTVAAWLAQHFYLQWKYSADRTFLKERAYPFIKDVAIYLEQISEVTPEGVRKLEFSSSPEIFDNSLQAWFSDMTNYDLAMMHFLFKAASELAHELNLADEAGHWASLEAQLPDYDIDEEGCLTFAKGYPYKESHRHFSHAMAIHPLGLIDWSDGEKSQHIIRATLKRLDEVGPDYWTGYSYSWLANMKARAFDGEGAAQALKTFAECFCLKNTFHANGDQTQSGKSRFTYRPFTLEGNFAFAAGIQEMLLQSHTGVIRIFPAIPKEWKDVSFESLRAMGAFLVSARMEGGEINRVCIYSEKGGMLKIARPGTLKPNKNYTLSGTDILNIDTQAGEWIELNP</sequence>
<evidence type="ECO:0000313" key="5">
    <source>
        <dbReference type="Proteomes" id="UP000020529"/>
    </source>
</evidence>